<protein>
    <submittedName>
        <fullName evidence="2">Predicted ATPase</fullName>
    </submittedName>
</protein>
<dbReference type="EMBL" id="LT629701">
    <property type="protein sequence ID" value="SDN04579.1"/>
    <property type="molecule type" value="Genomic_DNA"/>
</dbReference>
<dbReference type="STRING" id="211114.SAMN04489726_4627"/>
<dbReference type="SUPFAM" id="SSF52540">
    <property type="entry name" value="P-loop containing nucleoside triphosphate hydrolases"/>
    <property type="match status" value="1"/>
</dbReference>
<sequence>MRLLANGLQLVGPQRKAFEAAAYETAPDPTARDGIPGAGWTSPPAFSGPFIGREAEAAILTELLTTDAEQVISVVGVAGVGKTRLVSEVSKVILRQSDWRVVWLSSHETIASHMDTYELYAPSKLLSLGSGEDSRSGDMSKVLVVLDGASGGSARFLTELLRQVPRPHVLITARAPLGLPRELVFPVGPLAVPTLDKELKDLTANPSVRLLLWHLRRVSPWFQLRDDNAVAVARLCWLLDGLPRALELGAAMCTMRSPQRLVDQLIDQPHAIRDWRSSVGSGELLLSSLEESLSLLRGAEQALLEPLASSGGVWSLDEAAAAAELACADAIEHMELLVRCGLVRHNRAVGEPRFSLLNLVRTAHCGARSGHTPARR</sequence>
<dbReference type="Gene3D" id="3.40.50.300">
    <property type="entry name" value="P-loop containing nucleotide triphosphate hydrolases"/>
    <property type="match status" value="1"/>
</dbReference>
<feature type="domain" description="Orc1-like AAA ATPase" evidence="1">
    <location>
        <begin position="49"/>
        <end position="108"/>
    </location>
</feature>
<evidence type="ECO:0000259" key="1">
    <source>
        <dbReference type="Pfam" id="PF13191"/>
    </source>
</evidence>
<dbReference type="AlphaFoldDB" id="A0A1G9Y661"/>
<keyword evidence="3" id="KW-1185">Reference proteome</keyword>
<accession>A0A1G9Y661</accession>
<dbReference type="PANTHER" id="PTHR47691:SF3">
    <property type="entry name" value="HTH-TYPE TRANSCRIPTIONAL REGULATOR RV0890C-RELATED"/>
    <property type="match status" value="1"/>
</dbReference>
<evidence type="ECO:0000313" key="2">
    <source>
        <dbReference type="EMBL" id="SDN04579.1"/>
    </source>
</evidence>
<dbReference type="PANTHER" id="PTHR47691">
    <property type="entry name" value="REGULATOR-RELATED"/>
    <property type="match status" value="1"/>
</dbReference>
<dbReference type="InterPro" id="IPR027417">
    <property type="entry name" value="P-loop_NTPase"/>
</dbReference>
<dbReference type="Pfam" id="PF13191">
    <property type="entry name" value="AAA_16"/>
    <property type="match status" value="1"/>
</dbReference>
<dbReference type="Proteomes" id="UP000183376">
    <property type="component" value="Chromosome I"/>
</dbReference>
<gene>
    <name evidence="2" type="ORF">SAMN04489726_4627</name>
</gene>
<evidence type="ECO:0000313" key="3">
    <source>
        <dbReference type="Proteomes" id="UP000183376"/>
    </source>
</evidence>
<proteinExistence type="predicted"/>
<name>A0A1G9Y661_ALLAB</name>
<reference evidence="2 3" key="1">
    <citation type="submission" date="2016-10" db="EMBL/GenBank/DDBJ databases">
        <authorList>
            <person name="de Groot N.N."/>
        </authorList>
    </citation>
    <scope>NUCLEOTIDE SEQUENCE [LARGE SCALE GENOMIC DNA]</scope>
    <source>
        <strain evidence="2 3">DSM 44149</strain>
    </source>
</reference>
<organism evidence="2 3">
    <name type="scientific">Allokutzneria albata</name>
    <name type="common">Kibdelosporangium albatum</name>
    <dbReference type="NCBI Taxonomy" id="211114"/>
    <lineage>
        <taxon>Bacteria</taxon>
        <taxon>Bacillati</taxon>
        <taxon>Actinomycetota</taxon>
        <taxon>Actinomycetes</taxon>
        <taxon>Pseudonocardiales</taxon>
        <taxon>Pseudonocardiaceae</taxon>
        <taxon>Allokutzneria</taxon>
    </lineage>
</organism>
<dbReference type="InterPro" id="IPR041664">
    <property type="entry name" value="AAA_16"/>
</dbReference>